<name>I3SIC8_LOTJA</name>
<dbReference type="InterPro" id="IPR001124">
    <property type="entry name" value="Lipid-bd_serum_glycop_C"/>
</dbReference>
<sequence>MIKIALHENVFKSASLVYFNADKLQWIIDELPDQAFLNTAEWKILIPQLYKLYPNDDMNLNVSVTSPPVIEVSDQDLVLPLSQI</sequence>
<dbReference type="PANTHER" id="PTHR46801:SF8">
    <property type="entry name" value="LBP_BPI_CETP FAMILY, CARBOXY-TERMINAL DOMAIN PROTEIN"/>
    <property type="match status" value="1"/>
</dbReference>
<organism evidence="2">
    <name type="scientific">Lotus japonicus</name>
    <name type="common">Lotus corniculatus var. japonicus</name>
    <dbReference type="NCBI Taxonomy" id="34305"/>
    <lineage>
        <taxon>Eukaryota</taxon>
        <taxon>Viridiplantae</taxon>
        <taxon>Streptophyta</taxon>
        <taxon>Embryophyta</taxon>
        <taxon>Tracheophyta</taxon>
        <taxon>Spermatophyta</taxon>
        <taxon>Magnoliopsida</taxon>
        <taxon>eudicotyledons</taxon>
        <taxon>Gunneridae</taxon>
        <taxon>Pentapetalae</taxon>
        <taxon>rosids</taxon>
        <taxon>fabids</taxon>
        <taxon>Fabales</taxon>
        <taxon>Fabaceae</taxon>
        <taxon>Papilionoideae</taxon>
        <taxon>50 kb inversion clade</taxon>
        <taxon>NPAAA clade</taxon>
        <taxon>Hologalegina</taxon>
        <taxon>robinioid clade</taxon>
        <taxon>Loteae</taxon>
        <taxon>Lotus</taxon>
    </lineage>
</organism>
<dbReference type="GO" id="GO:0008289">
    <property type="term" value="F:lipid binding"/>
    <property type="evidence" value="ECO:0007669"/>
    <property type="project" value="InterPro"/>
</dbReference>
<reference evidence="2" key="1">
    <citation type="submission" date="2012-05" db="EMBL/GenBank/DDBJ databases">
        <authorList>
            <person name="Krishnakumar V."/>
            <person name="Cheung F."/>
            <person name="Xiao Y."/>
            <person name="Chan A."/>
            <person name="Moskal W.A."/>
            <person name="Town C.D."/>
        </authorList>
    </citation>
    <scope>NUCLEOTIDE SEQUENCE</scope>
</reference>
<dbReference type="PANTHER" id="PTHR46801">
    <property type="entry name" value="OS06G0309200 PROTEIN"/>
    <property type="match status" value="1"/>
</dbReference>
<dbReference type="Gene3D" id="3.15.20.10">
    <property type="entry name" value="Bactericidal permeability-increasing protein, domain 2"/>
    <property type="match status" value="1"/>
</dbReference>
<dbReference type="InterPro" id="IPR017943">
    <property type="entry name" value="Bactericidal_perm-incr_a/b_dom"/>
</dbReference>
<evidence type="ECO:0000259" key="1">
    <source>
        <dbReference type="Pfam" id="PF02886"/>
    </source>
</evidence>
<accession>I3SIC8</accession>
<dbReference type="SUPFAM" id="SSF55394">
    <property type="entry name" value="Bactericidal permeability-increasing protein, BPI"/>
    <property type="match status" value="1"/>
</dbReference>
<protein>
    <recommendedName>
        <fullName evidence="1">Lipid-binding serum glycoprotein C-terminal domain-containing protein</fullName>
    </recommendedName>
</protein>
<dbReference type="Pfam" id="PF02886">
    <property type="entry name" value="LBP_BPI_CETP_C"/>
    <property type="match status" value="1"/>
</dbReference>
<proteinExistence type="evidence at transcript level"/>
<feature type="domain" description="Lipid-binding serum glycoprotein C-terminal" evidence="1">
    <location>
        <begin position="1"/>
        <end position="79"/>
    </location>
</feature>
<dbReference type="AlphaFoldDB" id="I3SIC8"/>
<evidence type="ECO:0000313" key="2">
    <source>
        <dbReference type="EMBL" id="AFK40020.1"/>
    </source>
</evidence>
<dbReference type="InterPro" id="IPR045897">
    <property type="entry name" value="BPI/LBP_pln"/>
</dbReference>
<dbReference type="EMBL" id="BT140225">
    <property type="protein sequence ID" value="AFK40020.1"/>
    <property type="molecule type" value="mRNA"/>
</dbReference>